<sequence>MKKLLCLMLQLLVLLPLAAVLLPQAMSAEESGEDVVEFVLHKRMIRDIDYNDQFEYHENDGLAISEEAGETADIISQTVPLNGATFAIYDMTDYYHEKKLLKT</sequence>
<dbReference type="InterPro" id="IPR032364">
    <property type="entry name" value="GramPos_pilinD1_N"/>
</dbReference>
<name>A0A132P7Q1_ENTFC</name>
<reference evidence="4 6" key="1">
    <citation type="submission" date="2015-06" db="EMBL/GenBank/DDBJ databases">
        <title>The Genome Sequence of Enterococcus faecium 131EA1.</title>
        <authorList>
            <consortium name="The Broad Institute Genomics Platform"/>
            <consortium name="The Broad Institute Genome Sequencing Center for Infectious Disease"/>
            <person name="Earl A.M."/>
            <person name="Van Tyne D."/>
            <person name="Lebreton F."/>
            <person name="Saavedra J.T."/>
            <person name="Gilmore M.S."/>
            <person name="Manson Mcguire A."/>
            <person name="Clock S."/>
            <person name="Crupain M."/>
            <person name="Rangan U."/>
            <person name="Young S."/>
            <person name="Abouelleil A."/>
            <person name="Cao P."/>
            <person name="Chapman S.B."/>
            <person name="Griggs A."/>
            <person name="Priest M."/>
            <person name="Shea T."/>
            <person name="Wortman J."/>
            <person name="Nusbaum C."/>
            <person name="Birren B."/>
        </authorList>
    </citation>
    <scope>NUCLEOTIDE SEQUENCE [LARGE SCALE GENOMIC DNA]</scope>
    <source>
        <strain evidence="4 6">131EA1</strain>
    </source>
</reference>
<dbReference type="Proteomes" id="UP000253144">
    <property type="component" value="Unassembled WGS sequence"/>
</dbReference>
<dbReference type="AlphaFoldDB" id="A0A132P7Q1"/>
<dbReference type="InterPro" id="IPR013783">
    <property type="entry name" value="Ig-like_fold"/>
</dbReference>
<dbReference type="EMBL" id="LRHK01000001">
    <property type="protein sequence ID" value="KWX18267.1"/>
    <property type="molecule type" value="Genomic_DNA"/>
</dbReference>
<feature type="chain" id="PRO_5041597840" description="Gram-positive pilin subunit D1 N-terminal domain-containing protein" evidence="1">
    <location>
        <begin position="19"/>
        <end position="103"/>
    </location>
</feature>
<dbReference type="Gene3D" id="2.60.40.10">
    <property type="entry name" value="Immunoglobulins"/>
    <property type="match status" value="1"/>
</dbReference>
<keyword evidence="1" id="KW-0732">Signal</keyword>
<protein>
    <recommendedName>
        <fullName evidence="2">Gram-positive pilin subunit D1 N-terminal domain-containing protein</fullName>
    </recommendedName>
</protein>
<evidence type="ECO:0000256" key="1">
    <source>
        <dbReference type="SAM" id="SignalP"/>
    </source>
</evidence>
<feature type="domain" description="Gram-positive pilin subunit D1 N-terminal" evidence="2">
    <location>
        <begin position="34"/>
        <end position="98"/>
    </location>
</feature>
<dbReference type="EMBL" id="LEQJ01000001">
    <property type="protein sequence ID" value="RBS35491.1"/>
    <property type="molecule type" value="Genomic_DNA"/>
</dbReference>
<evidence type="ECO:0000313" key="4">
    <source>
        <dbReference type="EMBL" id="RBS35491.1"/>
    </source>
</evidence>
<reference evidence="3 5" key="2">
    <citation type="submission" date="2016-01" db="EMBL/GenBank/DDBJ databases">
        <title>Molecular Mechanisms for transfer of large genomic segments between Enterococcus faecium strains.</title>
        <authorList>
            <person name="Garcia-Solache M.A."/>
            <person name="Lebreton F."/>
            <person name="Mclaughlin R.E."/>
            <person name="Whiteaker J.D."/>
            <person name="Gilmore M.S."/>
            <person name="Rice L.B."/>
        </authorList>
    </citation>
    <scope>NUCLEOTIDE SEQUENCE [LARGE SCALE GENOMIC DNA]</scope>
    <source>
        <strain evidence="3 5">D344RRF x C68</strain>
    </source>
</reference>
<dbReference type="Proteomes" id="UP000070452">
    <property type="component" value="Unassembled WGS sequence"/>
</dbReference>
<feature type="signal peptide" evidence="1">
    <location>
        <begin position="1"/>
        <end position="18"/>
    </location>
</feature>
<organism evidence="3 5">
    <name type="scientific">Enterococcus faecium</name>
    <name type="common">Streptococcus faecium</name>
    <dbReference type="NCBI Taxonomy" id="1352"/>
    <lineage>
        <taxon>Bacteria</taxon>
        <taxon>Bacillati</taxon>
        <taxon>Bacillota</taxon>
        <taxon>Bacilli</taxon>
        <taxon>Lactobacillales</taxon>
        <taxon>Enterococcaceae</taxon>
        <taxon>Enterococcus</taxon>
    </lineage>
</organism>
<evidence type="ECO:0000313" key="5">
    <source>
        <dbReference type="Proteomes" id="UP000070452"/>
    </source>
</evidence>
<evidence type="ECO:0000259" key="2">
    <source>
        <dbReference type="Pfam" id="PF16555"/>
    </source>
</evidence>
<evidence type="ECO:0000313" key="6">
    <source>
        <dbReference type="Proteomes" id="UP000253144"/>
    </source>
</evidence>
<proteinExistence type="predicted"/>
<evidence type="ECO:0000313" key="3">
    <source>
        <dbReference type="EMBL" id="KWX18267.1"/>
    </source>
</evidence>
<dbReference type="Pfam" id="PF16555">
    <property type="entry name" value="GramPos_pilinD1"/>
    <property type="match status" value="1"/>
</dbReference>
<accession>A0A132P7Q1</accession>
<comment type="caution">
    <text evidence="3">The sequence shown here is derived from an EMBL/GenBank/DDBJ whole genome shotgun (WGS) entry which is preliminary data.</text>
</comment>
<gene>
    <name evidence="3" type="ORF">AWT83_07210</name>
    <name evidence="4" type="ORF">EB12_00052</name>
</gene>